<dbReference type="RefSeq" id="WP_379882326.1">
    <property type="nucleotide sequence ID" value="NZ_JBHPON010000002.1"/>
</dbReference>
<proteinExistence type="predicted"/>
<dbReference type="PANTHER" id="PTHR43798">
    <property type="entry name" value="MONOACYLGLYCEROL LIPASE"/>
    <property type="match status" value="1"/>
</dbReference>
<dbReference type="Pfam" id="PF00561">
    <property type="entry name" value="Abhydrolase_1"/>
    <property type="match status" value="1"/>
</dbReference>
<evidence type="ECO:0000313" key="2">
    <source>
        <dbReference type="EMBL" id="MFC6036440.1"/>
    </source>
</evidence>
<organism evidence="2 3">
    <name type="scientific">Hyphococcus aureus</name>
    <dbReference type="NCBI Taxonomy" id="2666033"/>
    <lineage>
        <taxon>Bacteria</taxon>
        <taxon>Pseudomonadati</taxon>
        <taxon>Pseudomonadota</taxon>
        <taxon>Alphaproteobacteria</taxon>
        <taxon>Parvularculales</taxon>
        <taxon>Parvularculaceae</taxon>
        <taxon>Hyphococcus</taxon>
    </lineage>
</organism>
<dbReference type="PRINTS" id="PR00111">
    <property type="entry name" value="ABHYDROLASE"/>
</dbReference>
<reference evidence="2 3" key="1">
    <citation type="submission" date="2024-09" db="EMBL/GenBank/DDBJ databases">
        <authorList>
            <person name="Zhang Z.-H."/>
        </authorList>
    </citation>
    <scope>NUCLEOTIDE SEQUENCE [LARGE SCALE GENOMIC DNA]</scope>
    <source>
        <strain evidence="2 3">HHTR114</strain>
    </source>
</reference>
<keyword evidence="2" id="KW-0378">Hydrolase</keyword>
<protein>
    <submittedName>
        <fullName evidence="2">Alpha/beta fold hydrolase</fullName>
    </submittedName>
</protein>
<dbReference type="GO" id="GO:0016787">
    <property type="term" value="F:hydrolase activity"/>
    <property type="evidence" value="ECO:0007669"/>
    <property type="project" value="UniProtKB-KW"/>
</dbReference>
<sequence length="262" mass="28231">MPVFSTSDADIHYEIAGDGPPLLLIAGLASDNASWGPVTPLLSKHFKLIMPDNRGAGRTRTAAPFSVEAMADDCAALFDHLQINRAHVVGHSMGGIIAMTLAARAPERIEKLVLAAYCAKTPARAISVIDTILLLREAGAPQEHWLRSFFHWLFKPEFFENKNAVDAAIALSMAYPYAQSAEGMRAQVDMLRGYDASALPAALTSDTLLLAGELDLMFSPEDIKAAFEAAPVRFEILPGAAHSLHWDDPAGFSSNVIAFLSD</sequence>
<accession>A0ABW1KWJ4</accession>
<dbReference type="PRINTS" id="PR00412">
    <property type="entry name" value="EPOXHYDRLASE"/>
</dbReference>
<dbReference type="InterPro" id="IPR000639">
    <property type="entry name" value="Epox_hydrolase-like"/>
</dbReference>
<comment type="caution">
    <text evidence="2">The sequence shown here is derived from an EMBL/GenBank/DDBJ whole genome shotgun (WGS) entry which is preliminary data.</text>
</comment>
<dbReference type="SUPFAM" id="SSF53474">
    <property type="entry name" value="alpha/beta-Hydrolases"/>
    <property type="match status" value="1"/>
</dbReference>
<evidence type="ECO:0000313" key="3">
    <source>
        <dbReference type="Proteomes" id="UP001596116"/>
    </source>
</evidence>
<dbReference type="Gene3D" id="3.40.50.1820">
    <property type="entry name" value="alpha/beta hydrolase"/>
    <property type="match status" value="1"/>
</dbReference>
<dbReference type="Proteomes" id="UP001596116">
    <property type="component" value="Unassembled WGS sequence"/>
</dbReference>
<feature type="domain" description="AB hydrolase-1" evidence="1">
    <location>
        <begin position="20"/>
        <end position="249"/>
    </location>
</feature>
<gene>
    <name evidence="2" type="ORF">ACFMB1_12865</name>
</gene>
<evidence type="ECO:0000259" key="1">
    <source>
        <dbReference type="Pfam" id="PF00561"/>
    </source>
</evidence>
<keyword evidence="3" id="KW-1185">Reference proteome</keyword>
<dbReference type="InterPro" id="IPR050266">
    <property type="entry name" value="AB_hydrolase_sf"/>
</dbReference>
<name>A0ABW1KWJ4_9PROT</name>
<dbReference type="EMBL" id="JBHPON010000002">
    <property type="protein sequence ID" value="MFC6036440.1"/>
    <property type="molecule type" value="Genomic_DNA"/>
</dbReference>
<dbReference type="InterPro" id="IPR000073">
    <property type="entry name" value="AB_hydrolase_1"/>
</dbReference>
<dbReference type="InterPro" id="IPR029058">
    <property type="entry name" value="AB_hydrolase_fold"/>
</dbReference>